<evidence type="ECO:0000313" key="1">
    <source>
        <dbReference type="EMBL" id="KRY47917.1"/>
    </source>
</evidence>
<dbReference type="Proteomes" id="UP000054653">
    <property type="component" value="Unassembled WGS sequence"/>
</dbReference>
<name>A0A0V1CF75_TRIBR</name>
<dbReference type="EMBL" id="JYDI01000225">
    <property type="protein sequence ID" value="KRY47917.1"/>
    <property type="molecule type" value="Genomic_DNA"/>
</dbReference>
<proteinExistence type="predicted"/>
<keyword evidence="2" id="KW-1185">Reference proteome</keyword>
<comment type="caution">
    <text evidence="1">The sequence shown here is derived from an EMBL/GenBank/DDBJ whole genome shotgun (WGS) entry which is preliminary data.</text>
</comment>
<reference evidence="1 2" key="1">
    <citation type="submission" date="2015-01" db="EMBL/GenBank/DDBJ databases">
        <title>Evolution of Trichinella species and genotypes.</title>
        <authorList>
            <person name="Korhonen P.K."/>
            <person name="Edoardo P."/>
            <person name="Giuseppe L.R."/>
            <person name="Gasser R.B."/>
        </authorList>
    </citation>
    <scope>NUCLEOTIDE SEQUENCE [LARGE SCALE GENOMIC DNA]</scope>
    <source>
        <strain evidence="1">ISS120</strain>
    </source>
</reference>
<dbReference type="STRING" id="45882.A0A0V1CF75"/>
<protein>
    <submittedName>
        <fullName evidence="1">Uncharacterized protein</fullName>
    </submittedName>
</protein>
<sequence>MYVVGMLGWASPHFRKPHIGRRILYIMFLSSFGLSFEIGNRNSNARKSQHRRVFLMECGKNLVDIVLQKRSTSPPQSLPYSEQRRQLSGKMREKMKTTSIEDASFVEENVTKNVESHAAMNICATTVSIVMLILALPNKGRSTDLLRQKGLRKTYSFPNQKNDYRTEFGIKMCRITCSTQTEQKFLVQMLLESETFLEGIGCSFISFSIAQIKIAKYVTFLSISHQIRFCTTSDQPLLFLRFSKVGFCHKFRFFCYILLKYENLIHSGKFHGK</sequence>
<accession>A0A0V1CF75</accession>
<dbReference type="AlphaFoldDB" id="A0A0V1CF75"/>
<organism evidence="1 2">
    <name type="scientific">Trichinella britovi</name>
    <name type="common">Parasitic roundworm</name>
    <dbReference type="NCBI Taxonomy" id="45882"/>
    <lineage>
        <taxon>Eukaryota</taxon>
        <taxon>Metazoa</taxon>
        <taxon>Ecdysozoa</taxon>
        <taxon>Nematoda</taxon>
        <taxon>Enoplea</taxon>
        <taxon>Dorylaimia</taxon>
        <taxon>Trichinellida</taxon>
        <taxon>Trichinellidae</taxon>
        <taxon>Trichinella</taxon>
    </lineage>
</organism>
<gene>
    <name evidence="1" type="ORF">T03_16750</name>
</gene>
<evidence type="ECO:0000313" key="2">
    <source>
        <dbReference type="Proteomes" id="UP000054653"/>
    </source>
</evidence>